<dbReference type="SUPFAM" id="SSF56112">
    <property type="entry name" value="Protein kinase-like (PK-like)"/>
    <property type="match status" value="1"/>
</dbReference>
<dbReference type="Gene3D" id="1.10.287.3700">
    <property type="match status" value="1"/>
</dbReference>
<comment type="caution">
    <text evidence="8">The sequence shown here is derived from an EMBL/GenBank/DDBJ whole genome shotgun (WGS) entry which is preliminary data.</text>
</comment>
<feature type="domain" description="Pan3 C-terminal knob" evidence="7">
    <location>
        <begin position="409"/>
        <end position="546"/>
    </location>
</feature>
<evidence type="ECO:0000256" key="4">
    <source>
        <dbReference type="ARBA" id="ARBA00022741"/>
    </source>
</evidence>
<comment type="subcellular location">
    <subcellularLocation>
        <location evidence="1">Cytoplasm</location>
    </subcellularLocation>
</comment>
<evidence type="ECO:0000256" key="2">
    <source>
        <dbReference type="ARBA" id="ARBA00022490"/>
    </source>
</evidence>
<evidence type="ECO:0000259" key="7">
    <source>
        <dbReference type="Pfam" id="PF18101"/>
    </source>
</evidence>
<dbReference type="GO" id="GO:0005524">
    <property type="term" value="F:ATP binding"/>
    <property type="evidence" value="ECO:0007669"/>
    <property type="project" value="UniProtKB-KW"/>
</dbReference>
<dbReference type="EMBL" id="CAJOBP010000799">
    <property type="protein sequence ID" value="CAF4222095.1"/>
    <property type="molecule type" value="Genomic_DNA"/>
</dbReference>
<accession>A0A820CHH9</accession>
<dbReference type="GO" id="GO:0006397">
    <property type="term" value="P:mRNA processing"/>
    <property type="evidence" value="ECO:0007669"/>
    <property type="project" value="UniProtKB-KW"/>
</dbReference>
<keyword evidence="2" id="KW-0963">Cytoplasm</keyword>
<evidence type="ECO:0000256" key="6">
    <source>
        <dbReference type="ARBA" id="ARBA00023054"/>
    </source>
</evidence>
<evidence type="ECO:0000256" key="1">
    <source>
        <dbReference type="ARBA" id="ARBA00004496"/>
    </source>
</evidence>
<dbReference type="GO" id="GO:0008143">
    <property type="term" value="F:poly(A) binding"/>
    <property type="evidence" value="ECO:0007669"/>
    <property type="project" value="TreeGrafter"/>
</dbReference>
<evidence type="ECO:0000313" key="9">
    <source>
        <dbReference type="Proteomes" id="UP000663873"/>
    </source>
</evidence>
<protein>
    <recommendedName>
        <fullName evidence="7">Pan3 C-terminal knob domain-containing protein</fullName>
    </recommendedName>
</protein>
<reference evidence="8" key="1">
    <citation type="submission" date="2021-02" db="EMBL/GenBank/DDBJ databases">
        <authorList>
            <person name="Nowell W R."/>
        </authorList>
    </citation>
    <scope>NUCLEOTIDE SEQUENCE</scope>
</reference>
<keyword evidence="9" id="KW-1185">Reference proteome</keyword>
<dbReference type="PANTHER" id="PTHR12272:SF11">
    <property type="entry name" value="PAN2-PAN3 DEADENYLATION COMPLEX SUBUNIT PAN3"/>
    <property type="match status" value="1"/>
</dbReference>
<evidence type="ECO:0000256" key="3">
    <source>
        <dbReference type="ARBA" id="ARBA00022664"/>
    </source>
</evidence>
<keyword evidence="6" id="KW-0175">Coiled coil</keyword>
<dbReference type="Pfam" id="PF18101">
    <property type="entry name" value="Pan3_CK"/>
    <property type="match status" value="1"/>
</dbReference>
<dbReference type="Gene3D" id="1.20.5.5160">
    <property type="match status" value="1"/>
</dbReference>
<keyword evidence="4" id="KW-0547">Nucleotide-binding</keyword>
<dbReference type="InterPro" id="IPR030844">
    <property type="entry name" value="PAN3"/>
</dbReference>
<keyword evidence="3" id="KW-0507">mRNA processing</keyword>
<evidence type="ECO:0000313" key="8">
    <source>
        <dbReference type="EMBL" id="CAF4222095.1"/>
    </source>
</evidence>
<dbReference type="InterPro" id="IPR041332">
    <property type="entry name" value="Pan3_CK"/>
</dbReference>
<dbReference type="GO" id="GO:0031251">
    <property type="term" value="C:PAN complex"/>
    <property type="evidence" value="ECO:0007669"/>
    <property type="project" value="InterPro"/>
</dbReference>
<dbReference type="AlphaFoldDB" id="A0A820CHH9"/>
<dbReference type="InterPro" id="IPR011009">
    <property type="entry name" value="Kinase-like_dom_sf"/>
</dbReference>
<evidence type="ECO:0000256" key="5">
    <source>
        <dbReference type="ARBA" id="ARBA00022840"/>
    </source>
</evidence>
<organism evidence="8 9">
    <name type="scientific">Rotaria socialis</name>
    <dbReference type="NCBI Taxonomy" id="392032"/>
    <lineage>
        <taxon>Eukaryota</taxon>
        <taxon>Metazoa</taxon>
        <taxon>Spiralia</taxon>
        <taxon>Gnathifera</taxon>
        <taxon>Rotifera</taxon>
        <taxon>Eurotatoria</taxon>
        <taxon>Bdelloidea</taxon>
        <taxon>Philodinida</taxon>
        <taxon>Philodinidae</taxon>
        <taxon>Rotaria</taxon>
    </lineage>
</organism>
<gene>
    <name evidence="8" type="ORF">UJA718_LOCUS7798</name>
</gene>
<dbReference type="GO" id="GO:0000932">
    <property type="term" value="C:P-body"/>
    <property type="evidence" value="ECO:0007669"/>
    <property type="project" value="TreeGrafter"/>
</dbReference>
<name>A0A820CHH9_9BILA</name>
<dbReference type="GO" id="GO:0000289">
    <property type="term" value="P:nuclear-transcribed mRNA poly(A) tail shortening"/>
    <property type="evidence" value="ECO:0007669"/>
    <property type="project" value="InterPro"/>
</dbReference>
<keyword evidence="5" id="KW-0067">ATP-binding</keyword>
<dbReference type="PANTHER" id="PTHR12272">
    <property type="entry name" value="DEADENYLATION COMPLEX SUBUNIT PAN3"/>
    <property type="match status" value="1"/>
</dbReference>
<sequence>MISNGALDGEMYGVSPFQQGRTFMTPPRNPPIYYNNSSYSQPSMMARDVTLNTAGTSNSTNNASGYLFDLHSHSTNNMMGASRLPHLGINGPFSSLGPVSSHVDAAAADNSARMSPENNLDFYAYSQAAPYSMQQLTDDDLLIGGVNRDENERTIQPDMSSVRQVRSDFAYFMSDELRSELLRRNQTLMACANLDVVGAMPERVGDYYNLIPLDSSQANVPHKSRAFRYQTLSYKATHIRTNATCYLKRIMGCKLPVARLYDVVEAWKKIVHANIVQLREVFLTKDFDDEQPSIVFVYDFIPYCETLQKRHFNATSSLLKGWSNPYNISGEDRPFSAGKGTSNTSLLSESLIWEYVVQISSLIRTLHGVSLACRCLNLSRILVDGDSRAGRAKSRHFLLPSNTSKPKTINECMPMIGARFYAQIDNSHVRGDNLENELAKELDCGRLFRLICKLDALLERPEHSINHAWSETGDRYILKLFRDFIFHSVGFDGEPILDIAHIVQCLNKFDAGSHDKICLTSRDEQNVIIVSYSELHQAFERAFTELMNYASTGST</sequence>
<dbReference type="Proteomes" id="UP000663873">
    <property type="component" value="Unassembled WGS sequence"/>
</dbReference>
<dbReference type="Gene3D" id="1.10.510.10">
    <property type="entry name" value="Transferase(Phosphotransferase) domain 1"/>
    <property type="match status" value="1"/>
</dbReference>
<proteinExistence type="predicted"/>
<dbReference type="FunFam" id="1.10.287.3700:FF:000001">
    <property type="entry name" value="PAN2-PAN3 deadenylation complex subunit PAN3"/>
    <property type="match status" value="1"/>
</dbReference>